<feature type="compositionally biased region" description="Basic and acidic residues" evidence="1">
    <location>
        <begin position="39"/>
        <end position="50"/>
    </location>
</feature>
<accession>A0ABS8S434</accession>
<evidence type="ECO:0000313" key="3">
    <source>
        <dbReference type="Proteomes" id="UP000823775"/>
    </source>
</evidence>
<feature type="region of interest" description="Disordered" evidence="1">
    <location>
        <begin position="1"/>
        <end position="67"/>
    </location>
</feature>
<dbReference type="Proteomes" id="UP000823775">
    <property type="component" value="Unassembled WGS sequence"/>
</dbReference>
<sequence length="91" mass="10286">MKGKSEGVLGDCGRGNGDGGSPELRGKRRREVRGVRPSADGREKTRERKGGSVGFRRVRRQKKWGERRVKGERRRSVVVVEVGWSRQARVN</sequence>
<evidence type="ECO:0000313" key="2">
    <source>
        <dbReference type="EMBL" id="MCD7453807.1"/>
    </source>
</evidence>
<keyword evidence="3" id="KW-1185">Reference proteome</keyword>
<protein>
    <submittedName>
        <fullName evidence="2">Uncharacterized protein</fullName>
    </submittedName>
</protein>
<evidence type="ECO:0000256" key="1">
    <source>
        <dbReference type="SAM" id="MobiDB-lite"/>
    </source>
</evidence>
<gene>
    <name evidence="2" type="ORF">HAX54_022198</name>
</gene>
<feature type="compositionally biased region" description="Gly residues" evidence="1">
    <location>
        <begin position="10"/>
        <end position="20"/>
    </location>
</feature>
<proteinExistence type="predicted"/>
<organism evidence="2 3">
    <name type="scientific">Datura stramonium</name>
    <name type="common">Jimsonweed</name>
    <name type="synonym">Common thornapple</name>
    <dbReference type="NCBI Taxonomy" id="4076"/>
    <lineage>
        <taxon>Eukaryota</taxon>
        <taxon>Viridiplantae</taxon>
        <taxon>Streptophyta</taxon>
        <taxon>Embryophyta</taxon>
        <taxon>Tracheophyta</taxon>
        <taxon>Spermatophyta</taxon>
        <taxon>Magnoliopsida</taxon>
        <taxon>eudicotyledons</taxon>
        <taxon>Gunneridae</taxon>
        <taxon>Pentapetalae</taxon>
        <taxon>asterids</taxon>
        <taxon>lamiids</taxon>
        <taxon>Solanales</taxon>
        <taxon>Solanaceae</taxon>
        <taxon>Solanoideae</taxon>
        <taxon>Datureae</taxon>
        <taxon>Datura</taxon>
    </lineage>
</organism>
<dbReference type="EMBL" id="JACEIK010000267">
    <property type="protein sequence ID" value="MCD7453807.1"/>
    <property type="molecule type" value="Genomic_DNA"/>
</dbReference>
<name>A0ABS8S434_DATST</name>
<comment type="caution">
    <text evidence="2">The sequence shown here is derived from an EMBL/GenBank/DDBJ whole genome shotgun (WGS) entry which is preliminary data.</text>
</comment>
<reference evidence="2 3" key="1">
    <citation type="journal article" date="2021" name="BMC Genomics">
        <title>Datura genome reveals duplications of psychoactive alkaloid biosynthetic genes and high mutation rate following tissue culture.</title>
        <authorList>
            <person name="Rajewski A."/>
            <person name="Carter-House D."/>
            <person name="Stajich J."/>
            <person name="Litt A."/>
        </authorList>
    </citation>
    <scope>NUCLEOTIDE SEQUENCE [LARGE SCALE GENOMIC DNA]</scope>
    <source>
        <strain evidence="2">AR-01</strain>
    </source>
</reference>